<dbReference type="InterPro" id="IPR011711">
    <property type="entry name" value="GntR_C"/>
</dbReference>
<keyword evidence="3" id="KW-0804">Transcription</keyword>
<keyword evidence="6" id="KW-1185">Reference proteome</keyword>
<evidence type="ECO:0000256" key="2">
    <source>
        <dbReference type="ARBA" id="ARBA00023125"/>
    </source>
</evidence>
<accession>A0A7I8DEQ0</accession>
<reference evidence="5 6" key="1">
    <citation type="submission" date="2020-08" db="EMBL/GenBank/DDBJ databases">
        <title>Complete Genome Sequence of Effusibacillus dendaii Strain skT53, Isolated from Farmland soil.</title>
        <authorList>
            <person name="Konishi T."/>
            <person name="Kawasaki H."/>
        </authorList>
    </citation>
    <scope>NUCLEOTIDE SEQUENCE [LARGE SCALE GENOMIC DNA]</scope>
    <source>
        <strain evidence="6">skT53</strain>
    </source>
</reference>
<dbReference type="Pfam" id="PF00392">
    <property type="entry name" value="GntR"/>
    <property type="match status" value="1"/>
</dbReference>
<dbReference type="SMART" id="SM00345">
    <property type="entry name" value="HTH_GNTR"/>
    <property type="match status" value="1"/>
</dbReference>
<sequence>MDRTHLFFTPVGQSKAFLEIAQQIREHIENGTLKIGSRLPSERELAEMFRTSRPTVREALRALEILDIIESKVGQGTFVKTANFSGVNGVLLEISNQTSPSDVFDARFAIEPYQTYLAALHATQENLMSLKHCLDQTEEAIKSKNIKRFEELDGAFHHEIALAAKNSLLLRVTDIINSVRSEKFWGTLKERSLSEERMRLYAQEHLRIYEAIKERDVRKAKHSSLNHLKNVRSNMLGY</sequence>
<organism evidence="5 6">
    <name type="scientific">Effusibacillus dendaii</name>
    <dbReference type="NCBI Taxonomy" id="2743772"/>
    <lineage>
        <taxon>Bacteria</taxon>
        <taxon>Bacillati</taxon>
        <taxon>Bacillota</taxon>
        <taxon>Bacilli</taxon>
        <taxon>Bacillales</taxon>
        <taxon>Alicyclobacillaceae</taxon>
        <taxon>Effusibacillus</taxon>
    </lineage>
</organism>
<dbReference type="SUPFAM" id="SSF46785">
    <property type="entry name" value="Winged helix' DNA-binding domain"/>
    <property type="match status" value="1"/>
</dbReference>
<dbReference type="CDD" id="cd07377">
    <property type="entry name" value="WHTH_GntR"/>
    <property type="match status" value="1"/>
</dbReference>
<gene>
    <name evidence="5" type="ORF">skT53_35200</name>
</gene>
<dbReference type="EMBL" id="AP023366">
    <property type="protein sequence ID" value="BCJ88535.1"/>
    <property type="molecule type" value="Genomic_DNA"/>
</dbReference>
<dbReference type="PRINTS" id="PR00035">
    <property type="entry name" value="HTHGNTR"/>
</dbReference>
<evidence type="ECO:0000256" key="3">
    <source>
        <dbReference type="ARBA" id="ARBA00023163"/>
    </source>
</evidence>
<name>A0A7I8DEQ0_9BACL</name>
<dbReference type="GO" id="GO:0003677">
    <property type="term" value="F:DNA binding"/>
    <property type="evidence" value="ECO:0007669"/>
    <property type="project" value="UniProtKB-KW"/>
</dbReference>
<dbReference type="InterPro" id="IPR036390">
    <property type="entry name" value="WH_DNA-bd_sf"/>
</dbReference>
<dbReference type="InterPro" id="IPR036388">
    <property type="entry name" value="WH-like_DNA-bd_sf"/>
</dbReference>
<keyword evidence="1" id="KW-0805">Transcription regulation</keyword>
<dbReference type="AlphaFoldDB" id="A0A7I8DEQ0"/>
<evidence type="ECO:0000313" key="5">
    <source>
        <dbReference type="EMBL" id="BCJ88535.1"/>
    </source>
</evidence>
<dbReference type="Gene3D" id="1.20.120.530">
    <property type="entry name" value="GntR ligand-binding domain-like"/>
    <property type="match status" value="1"/>
</dbReference>
<evidence type="ECO:0000313" key="6">
    <source>
        <dbReference type="Proteomes" id="UP000593802"/>
    </source>
</evidence>
<dbReference type="Pfam" id="PF07729">
    <property type="entry name" value="FCD"/>
    <property type="match status" value="1"/>
</dbReference>
<evidence type="ECO:0000259" key="4">
    <source>
        <dbReference type="PROSITE" id="PS50949"/>
    </source>
</evidence>
<dbReference type="Gene3D" id="1.10.10.10">
    <property type="entry name" value="Winged helix-like DNA-binding domain superfamily/Winged helix DNA-binding domain"/>
    <property type="match status" value="1"/>
</dbReference>
<evidence type="ECO:0000256" key="1">
    <source>
        <dbReference type="ARBA" id="ARBA00023015"/>
    </source>
</evidence>
<dbReference type="SUPFAM" id="SSF48008">
    <property type="entry name" value="GntR ligand-binding domain-like"/>
    <property type="match status" value="1"/>
</dbReference>
<dbReference type="GO" id="GO:0003700">
    <property type="term" value="F:DNA-binding transcription factor activity"/>
    <property type="evidence" value="ECO:0007669"/>
    <property type="project" value="InterPro"/>
</dbReference>
<dbReference type="Proteomes" id="UP000593802">
    <property type="component" value="Chromosome"/>
</dbReference>
<feature type="domain" description="HTH gntR-type" evidence="4">
    <location>
        <begin position="14"/>
        <end position="82"/>
    </location>
</feature>
<dbReference type="PANTHER" id="PTHR43537:SF5">
    <property type="entry name" value="UXU OPERON TRANSCRIPTIONAL REGULATOR"/>
    <property type="match status" value="1"/>
</dbReference>
<dbReference type="SMART" id="SM00895">
    <property type="entry name" value="FCD"/>
    <property type="match status" value="1"/>
</dbReference>
<proteinExistence type="predicted"/>
<dbReference type="PANTHER" id="PTHR43537">
    <property type="entry name" value="TRANSCRIPTIONAL REGULATOR, GNTR FAMILY"/>
    <property type="match status" value="1"/>
</dbReference>
<dbReference type="InterPro" id="IPR008920">
    <property type="entry name" value="TF_FadR/GntR_C"/>
</dbReference>
<dbReference type="RefSeq" id="WP_200759125.1">
    <property type="nucleotide sequence ID" value="NZ_AP023366.1"/>
</dbReference>
<dbReference type="KEGG" id="eff:skT53_35200"/>
<dbReference type="InterPro" id="IPR000524">
    <property type="entry name" value="Tscrpt_reg_HTH_GntR"/>
</dbReference>
<keyword evidence="2" id="KW-0238">DNA-binding</keyword>
<protein>
    <submittedName>
        <fullName evidence="5">GntR family transcriptional regulator</fullName>
    </submittedName>
</protein>
<dbReference type="PROSITE" id="PS50949">
    <property type="entry name" value="HTH_GNTR"/>
    <property type="match status" value="1"/>
</dbReference>